<dbReference type="PANTHER" id="PTHR11926:SF1494">
    <property type="entry name" value="FLAVONOL 3-O-GLUCOSYLTRANSFERASE UGT76E12-RELATED"/>
    <property type="match status" value="1"/>
</dbReference>
<dbReference type="GO" id="GO:0080044">
    <property type="term" value="F:quercetin 7-O-glucosyltransferase activity"/>
    <property type="evidence" value="ECO:0007669"/>
    <property type="project" value="TreeGrafter"/>
</dbReference>
<keyword evidence="7" id="KW-1185">Reference proteome</keyword>
<dbReference type="GO" id="GO:0080043">
    <property type="term" value="F:quercetin 3-O-glucosyltransferase activity"/>
    <property type="evidence" value="ECO:0007669"/>
    <property type="project" value="TreeGrafter"/>
</dbReference>
<accession>A0A9D4ZQP0</accession>
<name>A0A9D4ZQP0_ADICA</name>
<evidence type="ECO:0000256" key="5">
    <source>
        <dbReference type="RuleBase" id="RU362057"/>
    </source>
</evidence>
<dbReference type="AlphaFoldDB" id="A0A9D4ZQP0"/>
<dbReference type="PANTHER" id="PTHR11926">
    <property type="entry name" value="GLUCOSYL/GLUCURONOSYL TRANSFERASES"/>
    <property type="match status" value="1"/>
</dbReference>
<evidence type="ECO:0000256" key="4">
    <source>
        <dbReference type="RuleBase" id="RU003718"/>
    </source>
</evidence>
<comment type="caution">
    <text evidence="6">The sequence shown here is derived from an EMBL/GenBank/DDBJ whole genome shotgun (WGS) entry which is preliminary data.</text>
</comment>
<dbReference type="InterPro" id="IPR002213">
    <property type="entry name" value="UDP_glucos_trans"/>
</dbReference>
<gene>
    <name evidence="6" type="ORF">GOP47_0000387</name>
</gene>
<comment type="similarity">
    <text evidence="1 4">Belongs to the UDP-glycosyltransferase family.</text>
</comment>
<dbReference type="FunFam" id="3.40.50.2000:FF:000060">
    <property type="entry name" value="Glycosyltransferase"/>
    <property type="match status" value="1"/>
</dbReference>
<evidence type="ECO:0000256" key="2">
    <source>
        <dbReference type="ARBA" id="ARBA00022676"/>
    </source>
</evidence>
<evidence type="ECO:0000256" key="1">
    <source>
        <dbReference type="ARBA" id="ARBA00009995"/>
    </source>
</evidence>
<reference evidence="6" key="1">
    <citation type="submission" date="2021-01" db="EMBL/GenBank/DDBJ databases">
        <title>Adiantum capillus-veneris genome.</title>
        <authorList>
            <person name="Fang Y."/>
            <person name="Liao Q."/>
        </authorList>
    </citation>
    <scope>NUCLEOTIDE SEQUENCE</scope>
    <source>
        <strain evidence="6">H3</strain>
        <tissue evidence="6">Leaf</tissue>
    </source>
</reference>
<evidence type="ECO:0000256" key="3">
    <source>
        <dbReference type="ARBA" id="ARBA00022679"/>
    </source>
</evidence>
<organism evidence="6 7">
    <name type="scientific">Adiantum capillus-veneris</name>
    <name type="common">Maidenhair fern</name>
    <dbReference type="NCBI Taxonomy" id="13818"/>
    <lineage>
        <taxon>Eukaryota</taxon>
        <taxon>Viridiplantae</taxon>
        <taxon>Streptophyta</taxon>
        <taxon>Embryophyta</taxon>
        <taxon>Tracheophyta</taxon>
        <taxon>Polypodiopsida</taxon>
        <taxon>Polypodiidae</taxon>
        <taxon>Polypodiales</taxon>
        <taxon>Pteridineae</taxon>
        <taxon>Pteridaceae</taxon>
        <taxon>Vittarioideae</taxon>
        <taxon>Adiantum</taxon>
    </lineage>
</organism>
<dbReference type="Pfam" id="PF00201">
    <property type="entry name" value="UDPGT"/>
    <property type="match status" value="1"/>
</dbReference>
<sequence length="487" mass="54824">MVPLPLIGHIYPLLHLAKALVARLNFTVTFVNNYFYHQHILVQESLSSTPGNSSNGKLRFEWVENGLPQDFDMNAAVKRRAEFRQGCMNMQAPLKALMESLNQKHQPVSCVIFGSFFPWAHHAAMELGIPTVFFWSQSAAVFSIYRHTPLLVANSFFPFKKASPECKEDSARLVSYIPGVSPLYPEDFPTFYFVDEESHVNLQRMVSQFDLLKDCKAVVINSFYELEKEPFEALQSESLSVFAVGPLLSSKQAHGDVVEFCSTVHEGSENVKQDECLIWLDKQRMHSVLYISFGTVLNPTPENLMGIALALRESQQPFIWALKLRSSYNHLSGTSTVNCSVAEMLPEHFLEDTADYGIFVPWAPQQEVLAHPSVGAFLSHCGWNSTLESVSMGVPMIPLPIFSDQTTNCKYVVDEWKVGVRFKFNESSNPVDSADLMRVLKVVFHDEEGRELRKRAGKLKEAARRALETGSRSGLNQLSQALMDTIS</sequence>
<evidence type="ECO:0000313" key="6">
    <source>
        <dbReference type="EMBL" id="KAI5084218.1"/>
    </source>
</evidence>
<dbReference type="Gene3D" id="3.40.50.2000">
    <property type="entry name" value="Glycogen Phosphorylase B"/>
    <property type="match status" value="2"/>
</dbReference>
<dbReference type="EC" id="2.4.1.-" evidence="5"/>
<dbReference type="EMBL" id="JABFUD020000001">
    <property type="protein sequence ID" value="KAI5084218.1"/>
    <property type="molecule type" value="Genomic_DNA"/>
</dbReference>
<keyword evidence="3 4" id="KW-0808">Transferase</keyword>
<dbReference type="OrthoDB" id="5835829at2759"/>
<dbReference type="PROSITE" id="PS00375">
    <property type="entry name" value="UDPGT"/>
    <property type="match status" value="1"/>
</dbReference>
<protein>
    <recommendedName>
        <fullName evidence="5">Glycosyltransferase</fullName>
        <ecNumber evidence="5">2.4.1.-</ecNumber>
    </recommendedName>
</protein>
<dbReference type="Proteomes" id="UP000886520">
    <property type="component" value="Chromosome 1"/>
</dbReference>
<dbReference type="SUPFAM" id="SSF53756">
    <property type="entry name" value="UDP-Glycosyltransferase/glycogen phosphorylase"/>
    <property type="match status" value="1"/>
</dbReference>
<dbReference type="InterPro" id="IPR035595">
    <property type="entry name" value="UDP_glycos_trans_CS"/>
</dbReference>
<keyword evidence="2 4" id="KW-0328">Glycosyltransferase</keyword>
<dbReference type="CDD" id="cd03784">
    <property type="entry name" value="GT1_Gtf-like"/>
    <property type="match status" value="1"/>
</dbReference>
<evidence type="ECO:0000313" key="7">
    <source>
        <dbReference type="Proteomes" id="UP000886520"/>
    </source>
</evidence>
<proteinExistence type="inferred from homology"/>